<evidence type="ECO:0000313" key="2">
    <source>
        <dbReference type="Proteomes" id="UP000828390"/>
    </source>
</evidence>
<evidence type="ECO:0000313" key="1">
    <source>
        <dbReference type="EMBL" id="KAH3862825.1"/>
    </source>
</evidence>
<dbReference type="EMBL" id="JAIWYP010000002">
    <property type="protein sequence ID" value="KAH3862825.1"/>
    <property type="molecule type" value="Genomic_DNA"/>
</dbReference>
<dbReference type="Proteomes" id="UP000828390">
    <property type="component" value="Unassembled WGS sequence"/>
</dbReference>
<proteinExistence type="predicted"/>
<gene>
    <name evidence="1" type="ORF">DPMN_025800</name>
</gene>
<keyword evidence="2" id="KW-1185">Reference proteome</keyword>
<sequence>MYEITGYDAAPGYFGIARENPTNRNSRANIFVKSPLLAQDRAQQYVVCNLTSKDFLNYNAV</sequence>
<dbReference type="AlphaFoldDB" id="A0A9D4LRD4"/>
<organism evidence="1 2">
    <name type="scientific">Dreissena polymorpha</name>
    <name type="common">Zebra mussel</name>
    <name type="synonym">Mytilus polymorpha</name>
    <dbReference type="NCBI Taxonomy" id="45954"/>
    <lineage>
        <taxon>Eukaryota</taxon>
        <taxon>Metazoa</taxon>
        <taxon>Spiralia</taxon>
        <taxon>Lophotrochozoa</taxon>
        <taxon>Mollusca</taxon>
        <taxon>Bivalvia</taxon>
        <taxon>Autobranchia</taxon>
        <taxon>Heteroconchia</taxon>
        <taxon>Euheterodonta</taxon>
        <taxon>Imparidentia</taxon>
        <taxon>Neoheterodontei</taxon>
        <taxon>Myida</taxon>
        <taxon>Dreissenoidea</taxon>
        <taxon>Dreissenidae</taxon>
        <taxon>Dreissena</taxon>
    </lineage>
</organism>
<accession>A0A9D4LRD4</accession>
<comment type="caution">
    <text evidence="1">The sequence shown here is derived from an EMBL/GenBank/DDBJ whole genome shotgun (WGS) entry which is preliminary data.</text>
</comment>
<reference evidence="1" key="2">
    <citation type="submission" date="2020-11" db="EMBL/GenBank/DDBJ databases">
        <authorList>
            <person name="McCartney M.A."/>
            <person name="Auch B."/>
            <person name="Kono T."/>
            <person name="Mallez S."/>
            <person name="Becker A."/>
            <person name="Gohl D.M."/>
            <person name="Silverstein K.A.T."/>
            <person name="Koren S."/>
            <person name="Bechman K.B."/>
            <person name="Herman A."/>
            <person name="Abrahante J.E."/>
            <person name="Garbe J."/>
        </authorList>
    </citation>
    <scope>NUCLEOTIDE SEQUENCE</scope>
    <source>
        <strain evidence="1">Duluth1</strain>
        <tissue evidence="1">Whole animal</tissue>
    </source>
</reference>
<name>A0A9D4LRD4_DREPO</name>
<protein>
    <submittedName>
        <fullName evidence="1">Uncharacterized protein</fullName>
    </submittedName>
</protein>
<reference evidence="1" key="1">
    <citation type="journal article" date="2019" name="bioRxiv">
        <title>The Genome of the Zebra Mussel, Dreissena polymorpha: A Resource for Invasive Species Research.</title>
        <authorList>
            <person name="McCartney M.A."/>
            <person name="Auch B."/>
            <person name="Kono T."/>
            <person name="Mallez S."/>
            <person name="Zhang Y."/>
            <person name="Obille A."/>
            <person name="Becker A."/>
            <person name="Abrahante J.E."/>
            <person name="Garbe J."/>
            <person name="Badalamenti J.P."/>
            <person name="Herman A."/>
            <person name="Mangelson H."/>
            <person name="Liachko I."/>
            <person name="Sullivan S."/>
            <person name="Sone E.D."/>
            <person name="Koren S."/>
            <person name="Silverstein K.A.T."/>
            <person name="Beckman K.B."/>
            <person name="Gohl D.M."/>
        </authorList>
    </citation>
    <scope>NUCLEOTIDE SEQUENCE</scope>
    <source>
        <strain evidence="1">Duluth1</strain>
        <tissue evidence="1">Whole animal</tissue>
    </source>
</reference>